<evidence type="ECO:0000313" key="3">
    <source>
        <dbReference type="Proteomes" id="UP001642484"/>
    </source>
</evidence>
<feature type="region of interest" description="Disordered" evidence="1">
    <location>
        <begin position="395"/>
        <end position="447"/>
    </location>
</feature>
<evidence type="ECO:0000313" key="2">
    <source>
        <dbReference type="EMBL" id="CAK9087479.1"/>
    </source>
</evidence>
<evidence type="ECO:0000256" key="1">
    <source>
        <dbReference type="SAM" id="MobiDB-lite"/>
    </source>
</evidence>
<feature type="region of interest" description="Disordered" evidence="1">
    <location>
        <begin position="17"/>
        <end position="38"/>
    </location>
</feature>
<sequence>MASDGSIPAGWSPSELREFLELDAEDPGPEGHESDSPTAFVEPAWRCLRCHSARWSEVGHDSYRCGACMGTEFYNATQPVRHQTDDGVWMFVPRANSAPVEDSLPVDDFRRRSEVRSPVEDPSPPGPDSARESPESELPTDDPSVGMTEYERRNRTTAQDSNAEQVGQPSPSRLPMPSTLPIPSRAGKGDGKSSEESELLKVLRQLLDDRRSDKASQGSWDSRRGPAPGMKWKGGTPPNPPRWNYAASDIRAFSKWERRVRVWQLQVQNQLSGAEAGLMLFASFTGEAEAESEHMVLSKVNCRDGVDYVISCLKGPLEQKILYQKRSLLATYETVARLPNESIRQYINRYKRIERDLQSVGISAGAMYDAESRGNRILERCKLEPSLARLVYQTETLEEGNEEDEPDQSPEGDEEYFEPETSDEQAADPSPSAETEPADEDDLGSSLSELATVLTVTSNKLRAATLGRKFTGRKQVH</sequence>
<reference evidence="2 3" key="1">
    <citation type="submission" date="2024-02" db="EMBL/GenBank/DDBJ databases">
        <authorList>
            <person name="Chen Y."/>
            <person name="Shah S."/>
            <person name="Dougan E. K."/>
            <person name="Thang M."/>
            <person name="Chan C."/>
        </authorList>
    </citation>
    <scope>NUCLEOTIDE SEQUENCE [LARGE SCALE GENOMIC DNA]</scope>
</reference>
<accession>A0ABP0QGW8</accession>
<keyword evidence="3" id="KW-1185">Reference proteome</keyword>
<feature type="compositionally biased region" description="Acidic residues" evidence="1">
    <location>
        <begin position="396"/>
        <end position="426"/>
    </location>
</feature>
<organism evidence="2 3">
    <name type="scientific">Durusdinium trenchii</name>
    <dbReference type="NCBI Taxonomy" id="1381693"/>
    <lineage>
        <taxon>Eukaryota</taxon>
        <taxon>Sar</taxon>
        <taxon>Alveolata</taxon>
        <taxon>Dinophyceae</taxon>
        <taxon>Suessiales</taxon>
        <taxon>Symbiodiniaceae</taxon>
        <taxon>Durusdinium</taxon>
    </lineage>
</organism>
<protein>
    <submittedName>
        <fullName evidence="2">Uncharacterized protein</fullName>
    </submittedName>
</protein>
<dbReference type="Proteomes" id="UP001642484">
    <property type="component" value="Unassembled WGS sequence"/>
</dbReference>
<feature type="compositionally biased region" description="Basic and acidic residues" evidence="1">
    <location>
        <begin position="187"/>
        <end position="214"/>
    </location>
</feature>
<comment type="caution">
    <text evidence="2">The sequence shown here is derived from an EMBL/GenBank/DDBJ whole genome shotgun (WGS) entry which is preliminary data.</text>
</comment>
<name>A0ABP0QGW8_9DINO</name>
<feature type="compositionally biased region" description="Basic and acidic residues" evidence="1">
    <location>
        <begin position="107"/>
        <end position="119"/>
    </location>
</feature>
<proteinExistence type="predicted"/>
<feature type="compositionally biased region" description="Polar residues" evidence="1">
    <location>
        <begin position="156"/>
        <end position="171"/>
    </location>
</feature>
<gene>
    <name evidence="2" type="ORF">CCMP2556_LOCUS42292</name>
</gene>
<dbReference type="EMBL" id="CAXAMN010024539">
    <property type="protein sequence ID" value="CAK9087479.1"/>
    <property type="molecule type" value="Genomic_DNA"/>
</dbReference>
<feature type="region of interest" description="Disordered" evidence="1">
    <location>
        <begin position="99"/>
        <end position="243"/>
    </location>
</feature>